<dbReference type="AlphaFoldDB" id="A0A1R2D4I1"/>
<keyword evidence="4" id="KW-0949">S-adenosyl-L-methionine</keyword>
<evidence type="ECO:0000313" key="8">
    <source>
        <dbReference type="EMBL" id="OMJ96177.1"/>
    </source>
</evidence>
<evidence type="ECO:0000256" key="5">
    <source>
        <dbReference type="ARBA" id="ARBA00048434"/>
    </source>
</evidence>
<feature type="region of interest" description="Disordered" evidence="6">
    <location>
        <begin position="1"/>
        <end position="44"/>
    </location>
</feature>
<dbReference type="PANTHER" id="PTHR13563">
    <property type="entry name" value="TRNA (GUANINE-9-) METHYLTRANSFERASE"/>
    <property type="match status" value="1"/>
</dbReference>
<keyword evidence="9" id="KW-1185">Reference proteome</keyword>
<evidence type="ECO:0000313" key="9">
    <source>
        <dbReference type="Proteomes" id="UP000187209"/>
    </source>
</evidence>
<name>A0A1R2D4I1_9CILI</name>
<evidence type="ECO:0000256" key="6">
    <source>
        <dbReference type="SAM" id="MobiDB-lite"/>
    </source>
</evidence>
<dbReference type="Gene3D" id="3.40.1280.30">
    <property type="match status" value="1"/>
</dbReference>
<evidence type="ECO:0000259" key="7">
    <source>
        <dbReference type="PROSITE" id="PS51675"/>
    </source>
</evidence>
<dbReference type="InterPro" id="IPR028564">
    <property type="entry name" value="MT_TRM10-typ"/>
</dbReference>
<evidence type="ECO:0000256" key="4">
    <source>
        <dbReference type="ARBA" id="ARBA00022691"/>
    </source>
</evidence>
<reference evidence="8 9" key="1">
    <citation type="submission" date="2016-11" db="EMBL/GenBank/DDBJ databases">
        <title>The macronuclear genome of Stentor coeruleus: a giant cell with tiny introns.</title>
        <authorList>
            <person name="Slabodnick M."/>
            <person name="Ruby J.G."/>
            <person name="Reiff S.B."/>
            <person name="Swart E.C."/>
            <person name="Gosai S."/>
            <person name="Prabakaran S."/>
            <person name="Witkowska E."/>
            <person name="Larue G.E."/>
            <person name="Fisher S."/>
            <person name="Freeman R.M."/>
            <person name="Gunawardena J."/>
            <person name="Chu W."/>
            <person name="Stover N.A."/>
            <person name="Gregory B.D."/>
            <person name="Nowacki M."/>
            <person name="Derisi J."/>
            <person name="Roy S.W."/>
            <person name="Marshall W.F."/>
            <person name="Sood P."/>
        </authorList>
    </citation>
    <scope>NUCLEOTIDE SEQUENCE [LARGE SCALE GENOMIC DNA]</scope>
    <source>
        <strain evidence="8">WM001</strain>
    </source>
</reference>
<dbReference type="GO" id="GO:0000049">
    <property type="term" value="F:tRNA binding"/>
    <property type="evidence" value="ECO:0007669"/>
    <property type="project" value="TreeGrafter"/>
</dbReference>
<dbReference type="PROSITE" id="PS51675">
    <property type="entry name" value="SAM_MT_TRM10"/>
    <property type="match status" value="1"/>
</dbReference>
<organism evidence="8 9">
    <name type="scientific">Stentor coeruleus</name>
    <dbReference type="NCBI Taxonomy" id="5963"/>
    <lineage>
        <taxon>Eukaryota</taxon>
        <taxon>Sar</taxon>
        <taxon>Alveolata</taxon>
        <taxon>Ciliophora</taxon>
        <taxon>Postciliodesmatophora</taxon>
        <taxon>Heterotrichea</taxon>
        <taxon>Heterotrichida</taxon>
        <taxon>Stentoridae</taxon>
        <taxon>Stentor</taxon>
    </lineage>
</organism>
<proteinExistence type="predicted"/>
<comment type="caution">
    <text evidence="8">The sequence shown here is derived from an EMBL/GenBank/DDBJ whole genome shotgun (WGS) entry which is preliminary data.</text>
</comment>
<dbReference type="OrthoDB" id="278300at2759"/>
<protein>
    <recommendedName>
        <fullName evidence="1">tRNA (guanine(9)-N(1))-methyltransferase</fullName>
        <ecNumber evidence="1">2.1.1.221</ecNumber>
    </recommendedName>
</protein>
<evidence type="ECO:0000256" key="1">
    <source>
        <dbReference type="ARBA" id="ARBA00012797"/>
    </source>
</evidence>
<dbReference type="InterPro" id="IPR007356">
    <property type="entry name" value="tRNA_m1G_MeTrfase_euk"/>
</dbReference>
<dbReference type="PANTHER" id="PTHR13563:SF13">
    <property type="entry name" value="TRNA METHYLTRANSFERASE 10 HOMOLOG A"/>
    <property type="match status" value="1"/>
</dbReference>
<dbReference type="GO" id="GO:0002939">
    <property type="term" value="P:tRNA N1-guanine methylation"/>
    <property type="evidence" value="ECO:0007669"/>
    <property type="project" value="TreeGrafter"/>
</dbReference>
<gene>
    <name evidence="8" type="ORF">SteCoe_360</name>
</gene>
<feature type="domain" description="SAM-dependent MTase TRM10-type" evidence="7">
    <location>
        <begin position="51"/>
        <end position="239"/>
    </location>
</feature>
<keyword evidence="3" id="KW-0808">Transferase</keyword>
<evidence type="ECO:0000256" key="3">
    <source>
        <dbReference type="ARBA" id="ARBA00022679"/>
    </source>
</evidence>
<accession>A0A1R2D4I1</accession>
<comment type="catalytic activity">
    <reaction evidence="5">
        <text>guanosine(9) in tRNA + S-adenosyl-L-methionine = N(1)-methylguanosine(9) in tRNA + S-adenosyl-L-homocysteine + H(+)</text>
        <dbReference type="Rhea" id="RHEA:43156"/>
        <dbReference type="Rhea" id="RHEA-COMP:10367"/>
        <dbReference type="Rhea" id="RHEA-COMP:10368"/>
        <dbReference type="ChEBI" id="CHEBI:15378"/>
        <dbReference type="ChEBI" id="CHEBI:57856"/>
        <dbReference type="ChEBI" id="CHEBI:59789"/>
        <dbReference type="ChEBI" id="CHEBI:73542"/>
        <dbReference type="ChEBI" id="CHEBI:74269"/>
        <dbReference type="EC" id="2.1.1.221"/>
    </reaction>
</comment>
<dbReference type="EC" id="2.1.1.221" evidence="1"/>
<evidence type="ECO:0000256" key="2">
    <source>
        <dbReference type="ARBA" id="ARBA00022603"/>
    </source>
</evidence>
<dbReference type="CDD" id="cd18089">
    <property type="entry name" value="SPOUT_Trm10-like"/>
    <property type="match status" value="1"/>
</dbReference>
<dbReference type="InterPro" id="IPR038459">
    <property type="entry name" value="MT_TRM10-typ_sf"/>
</dbReference>
<dbReference type="GO" id="GO:0052905">
    <property type="term" value="F:tRNA (guanosine(9)-N1)-methyltransferase activity"/>
    <property type="evidence" value="ECO:0007669"/>
    <property type="project" value="UniProtKB-EC"/>
</dbReference>
<dbReference type="GO" id="GO:0005634">
    <property type="term" value="C:nucleus"/>
    <property type="evidence" value="ECO:0007669"/>
    <property type="project" value="TreeGrafter"/>
</dbReference>
<feature type="compositionally biased region" description="Basic and acidic residues" evidence="6">
    <location>
        <begin position="22"/>
        <end position="34"/>
    </location>
</feature>
<dbReference type="Proteomes" id="UP000187209">
    <property type="component" value="Unassembled WGS sequence"/>
</dbReference>
<sequence length="243" mass="28745">MEEEQPAEILTKSQQKKKRKQEHWEQKKKYQKEQKQKKKKKKHRVSCLYKNNREEWDKRKNEGLKVIIDCDFESYLTEKEKSSLKQQIMYCYAVNKRSEHPINLILTGVSQGLKEDIDKVSYGNWPLEMHPESYLEKFNKDNLVYLTADSENELEIFDTNNVYIIGGLVDHNRLKMITHNKATEQGIKTTKLPILKYIKLERSTVLTVNHVAELIIKYHETGDWQLSINNAIPPRKIAKLSQD</sequence>
<feature type="compositionally biased region" description="Basic residues" evidence="6">
    <location>
        <begin position="35"/>
        <end position="44"/>
    </location>
</feature>
<dbReference type="EMBL" id="MPUH01000003">
    <property type="protein sequence ID" value="OMJ96177.1"/>
    <property type="molecule type" value="Genomic_DNA"/>
</dbReference>
<keyword evidence="2" id="KW-0489">Methyltransferase</keyword>